<organism evidence="1 2">
    <name type="scientific">Olea europaea subsp. europaea</name>
    <dbReference type="NCBI Taxonomy" id="158383"/>
    <lineage>
        <taxon>Eukaryota</taxon>
        <taxon>Viridiplantae</taxon>
        <taxon>Streptophyta</taxon>
        <taxon>Embryophyta</taxon>
        <taxon>Tracheophyta</taxon>
        <taxon>Spermatophyta</taxon>
        <taxon>Magnoliopsida</taxon>
        <taxon>eudicotyledons</taxon>
        <taxon>Gunneridae</taxon>
        <taxon>Pentapetalae</taxon>
        <taxon>asterids</taxon>
        <taxon>lamiids</taxon>
        <taxon>Lamiales</taxon>
        <taxon>Oleaceae</taxon>
        <taxon>Oleeae</taxon>
        <taxon>Olea</taxon>
    </lineage>
</organism>
<evidence type="ECO:0000313" key="1">
    <source>
        <dbReference type="EMBL" id="CAA2935076.1"/>
    </source>
</evidence>
<gene>
    <name evidence="1" type="ORF">OLEA9_A111480</name>
</gene>
<evidence type="ECO:0000313" key="2">
    <source>
        <dbReference type="Proteomes" id="UP000594638"/>
    </source>
</evidence>
<dbReference type="AlphaFoldDB" id="A0A8S0PBQ0"/>
<dbReference type="OrthoDB" id="118550at2759"/>
<dbReference type="Gramene" id="OE9A111480T1">
    <property type="protein sequence ID" value="OE9A111480C1"/>
    <property type="gene ID" value="OE9A111480"/>
</dbReference>
<dbReference type="EMBL" id="CACTIH010000022">
    <property type="protein sequence ID" value="CAA2935076.1"/>
    <property type="molecule type" value="Genomic_DNA"/>
</dbReference>
<reference evidence="1 2" key="1">
    <citation type="submission" date="2019-12" db="EMBL/GenBank/DDBJ databases">
        <authorList>
            <person name="Alioto T."/>
            <person name="Alioto T."/>
            <person name="Gomez Garrido J."/>
        </authorList>
    </citation>
    <scope>NUCLEOTIDE SEQUENCE [LARGE SCALE GENOMIC DNA]</scope>
</reference>
<protein>
    <submittedName>
        <fullName evidence="1">Uncharacterized protein</fullName>
    </submittedName>
</protein>
<comment type="caution">
    <text evidence="1">The sequence shown here is derived from an EMBL/GenBank/DDBJ whole genome shotgun (WGS) entry which is preliminary data.</text>
</comment>
<sequence>MRECEQMERNRQRLATERGLMMSAQFGSAGGSRAMGPPGVGSAIVNNSSGNRQHVILGSQPPSVSGYGHNQPGHPHMSLMQQGMYDLGPRLPLTAIHPSSSTPSTLFNSGNSLPSLSHPMLRPFPWTKTGDKEDYLKWIGVVDAGLYELGSKA</sequence>
<accession>A0A8S0PBQ0</accession>
<proteinExistence type="predicted"/>
<dbReference type="Proteomes" id="UP000594638">
    <property type="component" value="Unassembled WGS sequence"/>
</dbReference>
<name>A0A8S0PBQ0_OLEEU</name>
<keyword evidence="2" id="KW-1185">Reference proteome</keyword>